<gene>
    <name evidence="5" type="ORF">SAMN05216544_0969</name>
</gene>
<evidence type="ECO:0000313" key="5">
    <source>
        <dbReference type="EMBL" id="SDM71734.1"/>
    </source>
</evidence>
<protein>
    <submittedName>
        <fullName evidence="5">LuxR family transcriptional regulator, maltose regulon positive regulatory protein</fullName>
    </submittedName>
</protein>
<evidence type="ECO:0000259" key="4">
    <source>
        <dbReference type="PROSITE" id="PS50043"/>
    </source>
</evidence>
<evidence type="ECO:0000256" key="1">
    <source>
        <dbReference type="ARBA" id="ARBA00023015"/>
    </source>
</evidence>
<dbReference type="InterPro" id="IPR036388">
    <property type="entry name" value="WH-like_DNA-bd_sf"/>
</dbReference>
<keyword evidence="1" id="KW-0805">Transcription regulation</keyword>
<dbReference type="InterPro" id="IPR027417">
    <property type="entry name" value="P-loop_NTPase"/>
</dbReference>
<dbReference type="GO" id="GO:0003677">
    <property type="term" value="F:DNA binding"/>
    <property type="evidence" value="ECO:0007669"/>
    <property type="project" value="UniProtKB-KW"/>
</dbReference>
<dbReference type="PANTHER" id="PTHR44688:SF16">
    <property type="entry name" value="DNA-BINDING TRANSCRIPTIONAL ACTIVATOR DEVR_DOSR"/>
    <property type="match status" value="1"/>
</dbReference>
<dbReference type="CDD" id="cd06170">
    <property type="entry name" value="LuxR_C_like"/>
    <property type="match status" value="1"/>
</dbReference>
<dbReference type="SUPFAM" id="SSF48452">
    <property type="entry name" value="TPR-like"/>
    <property type="match status" value="1"/>
</dbReference>
<name>A0A1G9VHQ8_9FIRM</name>
<dbReference type="InterPro" id="IPR000792">
    <property type="entry name" value="Tscrpt_reg_LuxR_C"/>
</dbReference>
<keyword evidence="3" id="KW-0804">Transcription</keyword>
<organism evidence="5 6">
    <name type="scientific">Lachnospira pectinoschiza</name>
    <dbReference type="NCBI Taxonomy" id="28052"/>
    <lineage>
        <taxon>Bacteria</taxon>
        <taxon>Bacillati</taxon>
        <taxon>Bacillota</taxon>
        <taxon>Clostridia</taxon>
        <taxon>Lachnospirales</taxon>
        <taxon>Lachnospiraceae</taxon>
        <taxon>Lachnospira</taxon>
    </lineage>
</organism>
<dbReference type="Gene3D" id="1.25.40.10">
    <property type="entry name" value="Tetratricopeptide repeat domain"/>
    <property type="match status" value="1"/>
</dbReference>
<accession>A0A1G9VHQ8</accession>
<dbReference type="SUPFAM" id="SSF46894">
    <property type="entry name" value="C-terminal effector domain of the bipartite response regulators"/>
    <property type="match status" value="1"/>
</dbReference>
<dbReference type="InterPro" id="IPR011990">
    <property type="entry name" value="TPR-like_helical_dom_sf"/>
</dbReference>
<dbReference type="Proteomes" id="UP000187651">
    <property type="component" value="Unassembled WGS sequence"/>
</dbReference>
<dbReference type="GO" id="GO:0016887">
    <property type="term" value="F:ATP hydrolysis activity"/>
    <property type="evidence" value="ECO:0007669"/>
    <property type="project" value="InterPro"/>
</dbReference>
<dbReference type="InterPro" id="IPR059106">
    <property type="entry name" value="WHD_MalT"/>
</dbReference>
<dbReference type="PROSITE" id="PS50043">
    <property type="entry name" value="HTH_LUXR_2"/>
    <property type="match status" value="1"/>
</dbReference>
<dbReference type="SMART" id="SM00421">
    <property type="entry name" value="HTH_LUXR"/>
    <property type="match status" value="1"/>
</dbReference>
<dbReference type="InterPro" id="IPR016032">
    <property type="entry name" value="Sig_transdc_resp-reg_C-effctor"/>
</dbReference>
<dbReference type="EMBL" id="FNHZ01000002">
    <property type="protein sequence ID" value="SDM71734.1"/>
    <property type="molecule type" value="Genomic_DNA"/>
</dbReference>
<dbReference type="Pfam" id="PF25873">
    <property type="entry name" value="WHD_MalT"/>
    <property type="match status" value="1"/>
</dbReference>
<dbReference type="RefSeq" id="WP_074521185.1">
    <property type="nucleotide sequence ID" value="NZ_FNHZ01000002.1"/>
</dbReference>
<dbReference type="SUPFAM" id="SSF52540">
    <property type="entry name" value="P-loop containing nucleoside triphosphate hydrolases"/>
    <property type="match status" value="1"/>
</dbReference>
<dbReference type="Pfam" id="PF00196">
    <property type="entry name" value="GerE"/>
    <property type="match status" value="1"/>
</dbReference>
<dbReference type="GO" id="GO:0006355">
    <property type="term" value="P:regulation of DNA-templated transcription"/>
    <property type="evidence" value="ECO:0007669"/>
    <property type="project" value="InterPro"/>
</dbReference>
<dbReference type="PRINTS" id="PR00038">
    <property type="entry name" value="HTHLUXR"/>
</dbReference>
<dbReference type="Gene3D" id="3.40.50.300">
    <property type="entry name" value="P-loop containing nucleotide triphosphate hydrolases"/>
    <property type="match status" value="1"/>
</dbReference>
<feature type="domain" description="HTH luxR-type" evidence="4">
    <location>
        <begin position="765"/>
        <end position="827"/>
    </location>
</feature>
<keyword evidence="2" id="KW-0238">DNA-binding</keyword>
<evidence type="ECO:0000256" key="3">
    <source>
        <dbReference type="ARBA" id="ARBA00023163"/>
    </source>
</evidence>
<sequence>MAHIKQLLNRAYISNRLKDKLSSFEQYRYNFICAPTGYGKSIVCRTFFKNYPGYTILWIDADTSKEIFWNNLCNAIKLVSPTHAAQFSNLGFPTTEEEVNELCSLMSNLTNERAQTVVVIDNFDKVFDDNLATFFKINYAATTPGLKYVFLIHELHYQDIINLITKNEIGCIDKSDLSFVPEDIYDYFRLNEIIVDIEIAKDIYNKTMGWPYIVELYMDHDGDKAKTSSRENLDNFIETNIWYNLDDSLRDFLINLSVFHKFTISQCVAQTKLDERTCLEYLRRVSLIDYDKLSRTYSFNPVFKNFMQKVFKEKPKDTIKEITMRAADTYLSNSDYFYAIKLYNESNEYGKIYTCDASLSSLYSYIIRENKDMFFNVANQYWKVDKKGKYEFSIIMCFAMFLYNEKNTMEALIKDIENDIKNDDLVDEIQKNSYLAEIQYINAFFTYNDFNKMNEDFKKVTYLTKSPLNLISSQYPFSFESPSIMALYHRRIGGLDVEMFSLEDCAPNYYRITNGHGKGFEALMKAESLYNRGEIDGAEILCHKVIYMADSRNQHDIYIAANFLMARISIYHGANDAYKEYMNNIEFRLTSNEDAANNLSKMVDVCKAFIYTDLDEVDKISNWLKDEKSIEDHANFISLSYVNVALCKYLILTEEYHHFLGISGQLIGLSKLFSYIVPRIYTYIFLAIANNETNDSEKAKRFLLEAMELAVHDRIIMPFVQNYSYIGDMLDEITISKTLSPFVKSINKHAKNYEKGVKTVKKAGRMLADYGLTVREADVAKLAAQRLTNKEIAEQLFIAESTVKSNMKVIFNKLGINSRGDLKNFFE</sequence>
<keyword evidence="6" id="KW-1185">Reference proteome</keyword>
<dbReference type="PANTHER" id="PTHR44688">
    <property type="entry name" value="DNA-BINDING TRANSCRIPTIONAL ACTIVATOR DEVR_DOSR"/>
    <property type="match status" value="1"/>
</dbReference>
<dbReference type="AlphaFoldDB" id="A0A1G9VHQ8"/>
<dbReference type="Pfam" id="PF13401">
    <property type="entry name" value="AAA_22"/>
    <property type="match status" value="1"/>
</dbReference>
<dbReference type="OrthoDB" id="1137593at2"/>
<proteinExistence type="predicted"/>
<evidence type="ECO:0000313" key="6">
    <source>
        <dbReference type="Proteomes" id="UP000187651"/>
    </source>
</evidence>
<dbReference type="Gene3D" id="1.10.10.10">
    <property type="entry name" value="Winged helix-like DNA-binding domain superfamily/Winged helix DNA-binding domain"/>
    <property type="match status" value="1"/>
</dbReference>
<reference evidence="6" key="1">
    <citation type="submission" date="2016-10" db="EMBL/GenBank/DDBJ databases">
        <authorList>
            <person name="Varghese N."/>
            <person name="Submissions S."/>
        </authorList>
    </citation>
    <scope>NUCLEOTIDE SEQUENCE [LARGE SCALE GENOMIC DNA]</scope>
    <source>
        <strain evidence="6">M83</strain>
    </source>
</reference>
<evidence type="ECO:0000256" key="2">
    <source>
        <dbReference type="ARBA" id="ARBA00023125"/>
    </source>
</evidence>
<dbReference type="InterPro" id="IPR049945">
    <property type="entry name" value="AAA_22"/>
</dbReference>